<dbReference type="InterPro" id="IPR004852">
    <property type="entry name" value="Di-haem_cyt_c_peroxidsae"/>
</dbReference>
<dbReference type="GO" id="GO:0009055">
    <property type="term" value="F:electron transfer activity"/>
    <property type="evidence" value="ECO:0007669"/>
    <property type="project" value="InterPro"/>
</dbReference>
<dbReference type="GO" id="GO:0030313">
    <property type="term" value="C:cell envelope"/>
    <property type="evidence" value="ECO:0007669"/>
    <property type="project" value="UniProtKB-SubCell"/>
</dbReference>
<reference evidence="9 10" key="1">
    <citation type="submission" date="2020-04" db="EMBL/GenBank/DDBJ databases">
        <title>Flammeovirgaceae bacterium KN852 isolated from deep sea.</title>
        <authorList>
            <person name="Zhang D.-C."/>
        </authorList>
    </citation>
    <scope>NUCLEOTIDE SEQUENCE [LARGE SCALE GENOMIC DNA]</scope>
    <source>
        <strain evidence="9 10">KN852</strain>
    </source>
</reference>
<dbReference type="SUPFAM" id="SSF46626">
    <property type="entry name" value="Cytochrome c"/>
    <property type="match status" value="2"/>
</dbReference>
<accession>A0A848IW17</accession>
<keyword evidence="3 7" id="KW-0479">Metal-binding</keyword>
<gene>
    <name evidence="9" type="ORF">HH304_03575</name>
</gene>
<dbReference type="Proteomes" id="UP000559010">
    <property type="component" value="Unassembled WGS sequence"/>
</dbReference>
<name>A0A848IW17_9BACT</name>
<dbReference type="InterPro" id="IPR051395">
    <property type="entry name" value="Cytochrome_c_Peroxidase/MauG"/>
</dbReference>
<organism evidence="9 10">
    <name type="scientific">Marinigracilibium pacificum</name>
    <dbReference type="NCBI Taxonomy" id="2729599"/>
    <lineage>
        <taxon>Bacteria</taxon>
        <taxon>Pseudomonadati</taxon>
        <taxon>Bacteroidota</taxon>
        <taxon>Cytophagia</taxon>
        <taxon>Cytophagales</taxon>
        <taxon>Flammeovirgaceae</taxon>
        <taxon>Marinigracilibium</taxon>
    </lineage>
</organism>
<dbReference type="PROSITE" id="PS51007">
    <property type="entry name" value="CYTC"/>
    <property type="match status" value="2"/>
</dbReference>
<keyword evidence="4" id="KW-0732">Signal</keyword>
<evidence type="ECO:0000256" key="1">
    <source>
        <dbReference type="ARBA" id="ARBA00004196"/>
    </source>
</evidence>
<evidence type="ECO:0000256" key="5">
    <source>
        <dbReference type="ARBA" id="ARBA00023002"/>
    </source>
</evidence>
<dbReference type="InterPro" id="IPR009056">
    <property type="entry name" value="Cyt_c-like_dom"/>
</dbReference>
<evidence type="ECO:0000256" key="4">
    <source>
        <dbReference type="ARBA" id="ARBA00022729"/>
    </source>
</evidence>
<evidence type="ECO:0000256" key="7">
    <source>
        <dbReference type="PROSITE-ProRule" id="PRU00433"/>
    </source>
</evidence>
<proteinExistence type="predicted"/>
<dbReference type="Pfam" id="PF03150">
    <property type="entry name" value="CCP_MauG"/>
    <property type="match status" value="1"/>
</dbReference>
<dbReference type="InterPro" id="IPR036909">
    <property type="entry name" value="Cyt_c-like_dom_sf"/>
</dbReference>
<comment type="subcellular location">
    <subcellularLocation>
        <location evidence="1">Cell envelope</location>
    </subcellularLocation>
</comment>
<dbReference type="AlphaFoldDB" id="A0A848IW17"/>
<keyword evidence="6 7" id="KW-0408">Iron</keyword>
<dbReference type="Gene3D" id="1.10.760.10">
    <property type="entry name" value="Cytochrome c-like domain"/>
    <property type="match status" value="2"/>
</dbReference>
<dbReference type="GO" id="GO:0020037">
    <property type="term" value="F:heme binding"/>
    <property type="evidence" value="ECO:0007669"/>
    <property type="project" value="InterPro"/>
</dbReference>
<dbReference type="PANTHER" id="PTHR30600:SF10">
    <property type="entry name" value="BLL6722 PROTEIN"/>
    <property type="match status" value="1"/>
</dbReference>
<keyword evidence="5" id="KW-0560">Oxidoreductase</keyword>
<evidence type="ECO:0000313" key="9">
    <source>
        <dbReference type="EMBL" id="NMM47465.1"/>
    </source>
</evidence>
<dbReference type="InterPro" id="IPR038352">
    <property type="entry name" value="Imelysin_sf"/>
</dbReference>
<keyword evidence="10" id="KW-1185">Reference proteome</keyword>
<keyword evidence="2 7" id="KW-0349">Heme</keyword>
<dbReference type="GO" id="GO:0046872">
    <property type="term" value="F:metal ion binding"/>
    <property type="evidence" value="ECO:0007669"/>
    <property type="project" value="UniProtKB-KW"/>
</dbReference>
<evidence type="ECO:0000256" key="2">
    <source>
        <dbReference type="ARBA" id="ARBA00022617"/>
    </source>
</evidence>
<protein>
    <submittedName>
        <fullName evidence="9">Methylamine utilization protein</fullName>
    </submittedName>
</protein>
<feature type="domain" description="Cytochrome c" evidence="8">
    <location>
        <begin position="304"/>
        <end position="422"/>
    </location>
</feature>
<dbReference type="PROSITE" id="PS51257">
    <property type="entry name" value="PROKAR_LIPOPROTEIN"/>
    <property type="match status" value="1"/>
</dbReference>
<dbReference type="EMBL" id="JABBNU010000002">
    <property type="protein sequence ID" value="NMM47465.1"/>
    <property type="molecule type" value="Genomic_DNA"/>
</dbReference>
<sequence length="599" mass="68634">MNLSVKLYAIIEACLLISLFAFSCINEKASLADEKPFSKMDSLYRSDLSFCVNDLESIINSPDSEQKQRHYLDARLRFKKLEPVLGFVDIENYKYLNQPNILKIEEEDQTDIKIFKPSGFQVLEENLFLDDPDTAQVNAIAKAIIGRLKLVENTTSLTNYKDYHIFWMIRKELIRIALTGITGFDSPVLENSLMESRVAYQRVGDYIKASGLLVEHPELSKKWNKSIQNAMLSLEGDFENFNRYEFIKGVTHNQLALWNESVNQLDVEFPFELAFNNEMTTLFSAETFNDDFFAERRNKESNEAQVLLGQALFSDKRLSENNQMSCATCHKAEKAFTDGKKTFQGQNRNTPTLNYAHLQQGFFYDNRSGSLEGQIVSVVKNRNEFHTDLRTIIEKVGKIEDYKNAFDTIYSNGLTEYTLRHSISSFIRDLAPFDSKFDRSINGDDQLSEEEINGFNLFMGKAKCATCHFAPLFNGTVPPDFTESEMEMLGVPKTNDFDKAEIDPDPGRYELFKTDERKHFFKTPTIRNVTHTAPYMHNGVFSTLEEVVDFYDRGGGVGIGINLDNQTLPGDPLNLTDEEKDNLILFLHTLTDSRYEESE</sequence>
<evidence type="ECO:0000313" key="10">
    <source>
        <dbReference type="Proteomes" id="UP000559010"/>
    </source>
</evidence>
<dbReference type="PANTHER" id="PTHR30600">
    <property type="entry name" value="CYTOCHROME C PEROXIDASE-RELATED"/>
    <property type="match status" value="1"/>
</dbReference>
<dbReference type="RefSeq" id="WP_169678087.1">
    <property type="nucleotide sequence ID" value="NZ_JABBNU010000002.1"/>
</dbReference>
<evidence type="ECO:0000256" key="3">
    <source>
        <dbReference type="ARBA" id="ARBA00022723"/>
    </source>
</evidence>
<dbReference type="Gene3D" id="1.20.1420.20">
    <property type="entry name" value="M75 peptidase, HXXE motif"/>
    <property type="match status" value="1"/>
</dbReference>
<dbReference type="GO" id="GO:0004130">
    <property type="term" value="F:cytochrome-c peroxidase activity"/>
    <property type="evidence" value="ECO:0007669"/>
    <property type="project" value="TreeGrafter"/>
</dbReference>
<evidence type="ECO:0000259" key="8">
    <source>
        <dbReference type="PROSITE" id="PS51007"/>
    </source>
</evidence>
<comment type="caution">
    <text evidence="9">The sequence shown here is derived from an EMBL/GenBank/DDBJ whole genome shotgun (WGS) entry which is preliminary data.</text>
</comment>
<evidence type="ECO:0000256" key="6">
    <source>
        <dbReference type="ARBA" id="ARBA00023004"/>
    </source>
</evidence>
<feature type="domain" description="Cytochrome c" evidence="8">
    <location>
        <begin position="449"/>
        <end position="591"/>
    </location>
</feature>